<keyword evidence="5" id="KW-0676">Redox-active center</keyword>
<gene>
    <name evidence="14" type="ORF">CO072_01335</name>
    <name evidence="13" type="ORF">CO124_00295</name>
    <name evidence="9" type="ORF">COS22_01115</name>
    <name evidence="8" type="ORF">COS45_01725</name>
    <name evidence="10" type="ORF">COW47_02175</name>
    <name evidence="7" type="ORF">COW69_00360</name>
    <name evidence="12" type="ORF">COY63_02355</name>
    <name evidence="11" type="ORF">COZ66_00130</name>
</gene>
<proteinExistence type="predicted"/>
<evidence type="ECO:0000313" key="15">
    <source>
        <dbReference type="Proteomes" id="UP000228874"/>
    </source>
</evidence>
<dbReference type="Proteomes" id="UP000228989">
    <property type="component" value="Unassembled WGS sequence"/>
</dbReference>
<dbReference type="GO" id="GO:0016668">
    <property type="term" value="F:oxidoreductase activity, acting on a sulfur group of donors, NAD(P) as acceptor"/>
    <property type="evidence" value="ECO:0007669"/>
    <property type="project" value="UniProtKB-ARBA"/>
</dbReference>
<dbReference type="Proteomes" id="UP000230477">
    <property type="component" value="Unassembled WGS sequence"/>
</dbReference>
<dbReference type="EMBL" id="PFUW01000006">
    <property type="protein sequence ID" value="PJB04441.1"/>
    <property type="molecule type" value="Genomic_DNA"/>
</dbReference>
<accession>A0A2H9QT15</accession>
<dbReference type="Proteomes" id="UP000231449">
    <property type="component" value="Unassembled WGS sequence"/>
</dbReference>
<dbReference type="InterPro" id="IPR008255">
    <property type="entry name" value="Pyr_nucl-diS_OxRdtase_2_AS"/>
</dbReference>
<dbReference type="Proteomes" id="UP000229789">
    <property type="component" value="Unassembled WGS sequence"/>
</dbReference>
<reference evidence="15 16" key="1">
    <citation type="submission" date="2017-09" db="EMBL/GenBank/DDBJ databases">
        <title>Depth-based differentiation of microbial function through sediment-hosted aquifers and enrichment of novel symbionts in the deep terrestrial subsurface.</title>
        <authorList>
            <person name="Probst A.J."/>
            <person name="Ladd B."/>
            <person name="Jarett J.K."/>
            <person name="Geller-Mcgrath D.E."/>
            <person name="Sieber C.M.K."/>
            <person name="Emerson J.B."/>
            <person name="Anantharaman K."/>
            <person name="Thomas B.C."/>
            <person name="Malmstrom R."/>
            <person name="Stieglmeier M."/>
            <person name="Klingl A."/>
            <person name="Woyke T."/>
            <person name="Ryan C.M."/>
            <person name="Banfield J.F."/>
        </authorList>
    </citation>
    <scope>NUCLEOTIDE SEQUENCE [LARGE SCALE GENOMIC DNA]</scope>
</reference>
<dbReference type="InterPro" id="IPR050097">
    <property type="entry name" value="Ferredoxin-NADP_redctase_2"/>
</dbReference>
<dbReference type="EMBL" id="PFFF01000044">
    <property type="protein sequence ID" value="PIV89570.1"/>
    <property type="molecule type" value="Genomic_DNA"/>
</dbReference>
<keyword evidence="3" id="KW-0560">Oxidoreductase</keyword>
<evidence type="ECO:0000313" key="7">
    <source>
        <dbReference type="EMBL" id="PIN66829.1"/>
    </source>
</evidence>
<dbReference type="Proteomes" id="UP000231232">
    <property type="component" value="Unassembled WGS sequence"/>
</dbReference>
<organism evidence="7 17">
    <name type="scientific">Huberarchaeum crystalense</name>
    <dbReference type="NCBI Taxonomy" id="2014257"/>
    <lineage>
        <taxon>Archaea</taxon>
        <taxon>Candidatus Huberarchaeota</taxon>
        <taxon>Candidatus Huberarchaeia</taxon>
        <taxon>Candidatus Huberarchaeales</taxon>
        <taxon>Candidatus Huberarchaeaceae</taxon>
        <taxon>Candidatus Huberarchaeum</taxon>
    </lineage>
</organism>
<evidence type="ECO:0000313" key="12">
    <source>
        <dbReference type="EMBL" id="PIY99667.1"/>
    </source>
</evidence>
<dbReference type="PRINTS" id="PR00368">
    <property type="entry name" value="FADPNR"/>
</dbReference>
<dbReference type="PANTHER" id="PTHR48105">
    <property type="entry name" value="THIOREDOXIN REDUCTASE 1-RELATED-RELATED"/>
    <property type="match status" value="1"/>
</dbReference>
<dbReference type="Proteomes" id="UP000228888">
    <property type="component" value="Unassembled WGS sequence"/>
</dbReference>
<keyword evidence="2" id="KW-0274">FAD</keyword>
<evidence type="ECO:0000313" key="13">
    <source>
        <dbReference type="EMBL" id="PJB04441.1"/>
    </source>
</evidence>
<accession>A0A2H9RDS2</accession>
<evidence type="ECO:0000259" key="6">
    <source>
        <dbReference type="Pfam" id="PF07992"/>
    </source>
</evidence>
<evidence type="ECO:0000313" key="14">
    <source>
        <dbReference type="EMBL" id="PJC01412.1"/>
    </source>
</evidence>
<accession>A0A2G9LJX7</accession>
<dbReference type="Proteomes" id="UP000228874">
    <property type="component" value="Unassembled WGS sequence"/>
</dbReference>
<dbReference type="EMBL" id="PETW01000022">
    <property type="protein sequence ID" value="PIV46477.1"/>
    <property type="molecule type" value="Genomic_DNA"/>
</dbReference>
<comment type="caution">
    <text evidence="7">The sequence shown here is derived from an EMBL/GenBank/DDBJ whole genome shotgun (WGS) entry which is preliminary data.</text>
</comment>
<evidence type="ECO:0000256" key="2">
    <source>
        <dbReference type="ARBA" id="ARBA00022827"/>
    </source>
</evidence>
<reference evidence="7 17" key="2">
    <citation type="submission" date="2017-09" db="EMBL/GenBank/DDBJ databases">
        <title>Depth-based differentiation of microbial function through sediment-hosted aquifers and enrichment of novel symbionts in the deep terrestrial subsurface.</title>
        <authorList>
            <person name="Probst A.J."/>
            <person name="Ladd B."/>
            <person name="Jarett J.K."/>
            <person name="Geller-Mcgrath D.E."/>
            <person name="Sieber C.M."/>
            <person name="Emerson J.B."/>
            <person name="Anantharaman K."/>
            <person name="Thomas B.C."/>
            <person name="Malmstrom R."/>
            <person name="Stieglmeier M."/>
            <person name="Klingl A."/>
            <person name="Woyke T."/>
            <person name="Ryan C.M."/>
            <person name="Banfield J.F."/>
        </authorList>
    </citation>
    <scope>NUCLEOTIDE SEQUENCE [LARGE SCALE GENOMIC DNA]</scope>
    <source>
        <strain evidence="9">CG02_land_8_20_14_3_00_31_209</strain>
        <strain evidence="8">CG03_land_8_20_14_0_80_31_114</strain>
        <strain evidence="10">CG17_big_fil_post_rev_8_21_14_2_50_31_73</strain>
        <strain evidence="7">CG18_big_fil_WC_8_21_14_2_50_31_19</strain>
        <strain evidence="12">CG_4_10_14_0_8_um_filter_31_133</strain>
        <strain evidence="11">CG_4_8_14_3_um_filter</strain>
        <strain evidence="14">CG_4_9_14_0_8_um_filter_31_21</strain>
        <strain evidence="13">CG_4_9_14_3_um_filter_31_125</strain>
    </source>
</reference>
<evidence type="ECO:0000256" key="3">
    <source>
        <dbReference type="ARBA" id="ARBA00023002"/>
    </source>
</evidence>
<evidence type="ECO:0000313" key="9">
    <source>
        <dbReference type="EMBL" id="PIV46477.1"/>
    </source>
</evidence>
<dbReference type="SUPFAM" id="SSF51905">
    <property type="entry name" value="FAD/NAD(P)-binding domain"/>
    <property type="match status" value="1"/>
</dbReference>
<protein>
    <submittedName>
        <fullName evidence="7">Thioredoxin-disulfide reductase</fullName>
    </submittedName>
</protein>
<evidence type="ECO:0000256" key="1">
    <source>
        <dbReference type="ARBA" id="ARBA00022630"/>
    </source>
</evidence>
<keyword evidence="1" id="KW-0285">Flavoprotein</keyword>
<name>A0A2G9LJX7_HUBC1</name>
<evidence type="ECO:0000313" key="8">
    <source>
        <dbReference type="EMBL" id="PIV13653.1"/>
    </source>
</evidence>
<dbReference type="EMBL" id="PFIH01000006">
    <property type="protein sequence ID" value="PIX28305.1"/>
    <property type="molecule type" value="Genomic_DNA"/>
</dbReference>
<accession>A0A2H9P862</accession>
<evidence type="ECO:0000256" key="5">
    <source>
        <dbReference type="ARBA" id="ARBA00023284"/>
    </source>
</evidence>
<evidence type="ECO:0000256" key="4">
    <source>
        <dbReference type="ARBA" id="ARBA00023157"/>
    </source>
</evidence>
<sequence length="301" mass="32536">MVSEYDVVIIGSGPSGLSAAIYTGQAGLKTLVVGGFGSQLSEAPHVTNYLGFESVSGVELLAKFETHIKKIPNIELKFEDVVEITKGRAIITSKTTYKTKAVIIASGAGHNKLRIKGENEFLGRGVSYCAVCDGNFFKGKVVAVLGGGNSAVSEAIYLKKVAEKVYLIHRRNEFRANQTLVEIAKKHGIKFLTPFVPQEIKGNQLVEQLVLKNNENKEEKTILVNGVFVSVGKSPQTNFLKEVGVILNEKGEIIVDENMKTNISWIFAAGDVTNTSLKQIITAASDGAKAAMSVREFLSNN</sequence>
<dbReference type="PRINTS" id="PR00469">
    <property type="entry name" value="PNDRDTASEII"/>
</dbReference>
<dbReference type="EMBL" id="PFMG01000059">
    <property type="protein sequence ID" value="PIY99667.1"/>
    <property type="molecule type" value="Genomic_DNA"/>
</dbReference>
<evidence type="ECO:0000313" key="10">
    <source>
        <dbReference type="EMBL" id="PIV89570.1"/>
    </source>
</evidence>
<dbReference type="AlphaFoldDB" id="A0A2G9LJX7"/>
<dbReference type="Pfam" id="PF07992">
    <property type="entry name" value="Pyr_redox_2"/>
    <property type="match status" value="1"/>
</dbReference>
<evidence type="ECO:0000313" key="11">
    <source>
        <dbReference type="EMBL" id="PIX28305.1"/>
    </source>
</evidence>
<accession>A0A2H9N328</accession>
<dbReference type="EMBL" id="PCUF01000001">
    <property type="protein sequence ID" value="PIN66829.1"/>
    <property type="molecule type" value="Genomic_DNA"/>
</dbReference>
<accession>A0A2H9M8S5</accession>
<dbReference type="InterPro" id="IPR036188">
    <property type="entry name" value="FAD/NAD-bd_sf"/>
</dbReference>
<dbReference type="PROSITE" id="PS00573">
    <property type="entry name" value="PYRIDINE_REDOX_2"/>
    <property type="match status" value="1"/>
</dbReference>
<dbReference type="InterPro" id="IPR023753">
    <property type="entry name" value="FAD/NAD-binding_dom"/>
</dbReference>
<accession>A0A2H9MM36</accession>
<dbReference type="EMBL" id="PEUT01000044">
    <property type="protein sequence ID" value="PIV13653.1"/>
    <property type="molecule type" value="Genomic_DNA"/>
</dbReference>
<feature type="domain" description="FAD/NAD(P)-binding" evidence="6">
    <location>
        <begin position="5"/>
        <end position="287"/>
    </location>
</feature>
<keyword evidence="4" id="KW-1015">Disulfide bond</keyword>
<dbReference type="Proteomes" id="UP000230713">
    <property type="component" value="Unassembled WGS sequence"/>
</dbReference>
<evidence type="ECO:0000313" key="17">
    <source>
        <dbReference type="Proteomes" id="UP000229789"/>
    </source>
</evidence>
<accession>A0A2H9M278</accession>
<evidence type="ECO:0000313" key="16">
    <source>
        <dbReference type="Proteomes" id="UP000228888"/>
    </source>
</evidence>
<dbReference type="EMBL" id="PFSX01000032">
    <property type="protein sequence ID" value="PJC01412.1"/>
    <property type="molecule type" value="Genomic_DNA"/>
</dbReference>
<dbReference type="Gene3D" id="3.50.50.60">
    <property type="entry name" value="FAD/NAD(P)-binding domain"/>
    <property type="match status" value="2"/>
</dbReference>